<evidence type="ECO:0000313" key="9">
    <source>
        <dbReference type="EMBL" id="MTV40945.1"/>
    </source>
</evidence>
<evidence type="ECO:0000256" key="8">
    <source>
        <dbReference type="SAM" id="SignalP"/>
    </source>
</evidence>
<dbReference type="Gene3D" id="1.50.10.10">
    <property type="match status" value="1"/>
</dbReference>
<dbReference type="InterPro" id="IPR012341">
    <property type="entry name" value="6hp_glycosidase-like_sf"/>
</dbReference>
<dbReference type="EMBL" id="WNKY01000044">
    <property type="protein sequence ID" value="MTV40945.1"/>
    <property type="molecule type" value="Genomic_DNA"/>
</dbReference>
<reference evidence="9 10" key="1">
    <citation type="submission" date="2019-11" db="EMBL/GenBank/DDBJ databases">
        <title>Type strains purchased from KCTC, JCM and DSMZ.</title>
        <authorList>
            <person name="Lu H."/>
        </authorList>
    </citation>
    <scope>NUCLEOTIDE SEQUENCE [LARGE SCALE GENOMIC DNA]</scope>
    <source>
        <strain evidence="9 10">KCTC 22382</strain>
    </source>
</reference>
<evidence type="ECO:0000256" key="4">
    <source>
        <dbReference type="ARBA" id="ARBA00022801"/>
    </source>
</evidence>
<accession>A0A6L6PRT3</accession>
<dbReference type="Pfam" id="PF01270">
    <property type="entry name" value="Glyco_hydro_8"/>
    <property type="match status" value="1"/>
</dbReference>
<keyword evidence="7" id="KW-0119">Carbohydrate metabolism</keyword>
<keyword evidence="6" id="KW-0326">Glycosidase</keyword>
<proteinExistence type="inferred from homology"/>
<dbReference type="EC" id="3.2.1.4" evidence="3"/>
<keyword evidence="5" id="KW-0136">Cellulose degradation</keyword>
<organism evidence="9 10">
    <name type="scientific">Duganella radicis</name>
    <dbReference type="NCBI Taxonomy" id="551988"/>
    <lineage>
        <taxon>Bacteria</taxon>
        <taxon>Pseudomonadati</taxon>
        <taxon>Pseudomonadota</taxon>
        <taxon>Betaproteobacteria</taxon>
        <taxon>Burkholderiales</taxon>
        <taxon>Oxalobacteraceae</taxon>
        <taxon>Telluria group</taxon>
        <taxon>Duganella</taxon>
    </lineage>
</organism>
<evidence type="ECO:0000256" key="2">
    <source>
        <dbReference type="ARBA" id="ARBA00009209"/>
    </source>
</evidence>
<name>A0A6L6PRT3_9BURK</name>
<protein>
    <recommendedName>
        <fullName evidence="3">cellulase</fullName>
        <ecNumber evidence="3">3.2.1.4</ecNumber>
    </recommendedName>
</protein>
<dbReference type="SUPFAM" id="SSF48208">
    <property type="entry name" value="Six-hairpin glycosidases"/>
    <property type="match status" value="1"/>
</dbReference>
<evidence type="ECO:0000256" key="5">
    <source>
        <dbReference type="ARBA" id="ARBA00023001"/>
    </source>
</evidence>
<dbReference type="Proteomes" id="UP000475582">
    <property type="component" value="Unassembled WGS sequence"/>
</dbReference>
<keyword evidence="4 9" id="KW-0378">Hydrolase</keyword>
<feature type="signal peptide" evidence="8">
    <location>
        <begin position="1"/>
        <end position="25"/>
    </location>
</feature>
<feature type="chain" id="PRO_5026651174" description="cellulase" evidence="8">
    <location>
        <begin position="26"/>
        <end position="410"/>
    </location>
</feature>
<keyword evidence="8" id="KW-0732">Signal</keyword>
<comment type="catalytic activity">
    <reaction evidence="1">
        <text>Endohydrolysis of (1-&gt;4)-beta-D-glucosidic linkages in cellulose, lichenin and cereal beta-D-glucans.</text>
        <dbReference type="EC" id="3.2.1.4"/>
    </reaction>
</comment>
<gene>
    <name evidence="9" type="ORF">GM676_25615</name>
</gene>
<dbReference type="GO" id="GO:0008810">
    <property type="term" value="F:cellulase activity"/>
    <property type="evidence" value="ECO:0007669"/>
    <property type="project" value="UniProtKB-EC"/>
</dbReference>
<dbReference type="OrthoDB" id="9766708at2"/>
<evidence type="ECO:0000256" key="6">
    <source>
        <dbReference type="ARBA" id="ARBA00023295"/>
    </source>
</evidence>
<evidence type="ECO:0000256" key="3">
    <source>
        <dbReference type="ARBA" id="ARBA00012601"/>
    </source>
</evidence>
<evidence type="ECO:0000313" key="10">
    <source>
        <dbReference type="Proteomes" id="UP000475582"/>
    </source>
</evidence>
<dbReference type="InterPro" id="IPR008928">
    <property type="entry name" value="6-hairpin_glycosidase_sf"/>
</dbReference>
<evidence type="ECO:0000256" key="1">
    <source>
        <dbReference type="ARBA" id="ARBA00000966"/>
    </source>
</evidence>
<dbReference type="PRINTS" id="PR00735">
    <property type="entry name" value="GLHYDRLASE8"/>
</dbReference>
<comment type="similarity">
    <text evidence="2">Belongs to the glycosyl hydrolase 8 (cellulase D) family.</text>
</comment>
<sequence length="410" mass="46173">MKRYRDRWLVCWLVWLLGVAGGAQAASAVTGQYRNVFREWRPALTERMIDAKIDGYWRSLFEGDADSRIYYPAAPTADGPSAYIKDIGNDDVRSEGMSYGLMIAVQMNRQREFDALWNWMRTHMRYQDGPRRGYFRWQCRPPGCAGDAAPASDGEEYTATALLMASARWGDGEGIYDYGRQADELLAAMLHKEAMNGGVVGEVRSIFPVGADQVVFVPIGGAAEFTDPSYHLPAFYELWARRGGAADRARWRKIAETSRHYFQLAAHPQTGLTPEYAEFDGRPRRQEGHGDFRFDAFRTAVNWSVDQAWWGRNPWAAELSARLLGFFQRQGDGPYPAQYAIDGTVLDRASSSGLIACNAVATLALDGPPPARFVADLWNLAPPRGKWRYYDGLLQFMAMLHLSGRFVAYQ</sequence>
<dbReference type="GO" id="GO:0030245">
    <property type="term" value="P:cellulose catabolic process"/>
    <property type="evidence" value="ECO:0007669"/>
    <property type="project" value="UniProtKB-KW"/>
</dbReference>
<dbReference type="AlphaFoldDB" id="A0A6L6PRT3"/>
<keyword evidence="10" id="KW-1185">Reference proteome</keyword>
<dbReference type="InterPro" id="IPR002037">
    <property type="entry name" value="Glyco_hydro_8"/>
</dbReference>
<comment type="caution">
    <text evidence="9">The sequence shown here is derived from an EMBL/GenBank/DDBJ whole genome shotgun (WGS) entry which is preliminary data.</text>
</comment>
<keyword evidence="7" id="KW-0624">Polysaccharide degradation</keyword>
<evidence type="ECO:0000256" key="7">
    <source>
        <dbReference type="ARBA" id="ARBA00023326"/>
    </source>
</evidence>